<dbReference type="InterPro" id="IPR044870">
    <property type="entry name" value="BMC_CP"/>
</dbReference>
<reference evidence="4 5" key="1">
    <citation type="submission" date="2018-06" db="EMBL/GenBank/DDBJ databases">
        <authorList>
            <consortium name="Pathogen Informatics"/>
            <person name="Doyle S."/>
        </authorList>
    </citation>
    <scope>NUCLEOTIDE SEQUENCE [LARGE SCALE GENOMIC DNA]</scope>
    <source>
        <strain evidence="4 5">NCTC12020</strain>
    </source>
</reference>
<evidence type="ECO:0000313" key="5">
    <source>
        <dbReference type="Proteomes" id="UP000255367"/>
    </source>
</evidence>
<evidence type="ECO:0000256" key="2">
    <source>
        <dbReference type="ARBA" id="ARBA00024446"/>
    </source>
</evidence>
<evidence type="ECO:0000259" key="3">
    <source>
        <dbReference type="PROSITE" id="PS51931"/>
    </source>
</evidence>
<accession>A0A380NLW7</accession>
<dbReference type="Gene3D" id="3.30.70.1710">
    <property type="match status" value="1"/>
</dbReference>
<dbReference type="AlphaFoldDB" id="A0A380NLW7"/>
<dbReference type="SMART" id="SM00877">
    <property type="entry name" value="BMC"/>
    <property type="match status" value="1"/>
</dbReference>
<dbReference type="InterPro" id="IPR000249">
    <property type="entry name" value="BMC_dom"/>
</dbReference>
<dbReference type="Proteomes" id="UP000255367">
    <property type="component" value="Unassembled WGS sequence"/>
</dbReference>
<sequence>MDFLEAVENKQRIIQEFVPGKQVTIAHIIANPKPELFRKMGLEEKQRSAIGILTITPGEGTIIAADIATKAAGIELGFVDRFSGALLITGDVSSVESAMKGVIDGLDKILGFFPTKITRT</sequence>
<evidence type="ECO:0000256" key="1">
    <source>
        <dbReference type="ARBA" id="ARBA00024322"/>
    </source>
</evidence>
<dbReference type="GO" id="GO:0031469">
    <property type="term" value="C:bacterial microcompartment"/>
    <property type="evidence" value="ECO:0007669"/>
    <property type="project" value="UniProtKB-SubCell"/>
</dbReference>
<dbReference type="RefSeq" id="WP_115310717.1">
    <property type="nucleotide sequence ID" value="NZ_UHIO01000001.1"/>
</dbReference>
<keyword evidence="2" id="KW-1283">Bacterial microcompartment</keyword>
<protein>
    <submittedName>
        <fullName evidence="4">Propanediol utilization protein PduU</fullName>
    </submittedName>
</protein>
<organism evidence="4 5">
    <name type="scientific">Veillonella criceti</name>
    <dbReference type="NCBI Taxonomy" id="103891"/>
    <lineage>
        <taxon>Bacteria</taxon>
        <taxon>Bacillati</taxon>
        <taxon>Bacillota</taxon>
        <taxon>Negativicutes</taxon>
        <taxon>Veillonellales</taxon>
        <taxon>Veillonellaceae</taxon>
        <taxon>Veillonella</taxon>
    </lineage>
</organism>
<proteinExistence type="predicted"/>
<dbReference type="CDD" id="cd07046">
    <property type="entry name" value="BMC_PduU-EutS"/>
    <property type="match status" value="1"/>
</dbReference>
<dbReference type="OrthoDB" id="9794459at2"/>
<keyword evidence="5" id="KW-1185">Reference proteome</keyword>
<dbReference type="SUPFAM" id="SSF143414">
    <property type="entry name" value="CcmK-like"/>
    <property type="match status" value="1"/>
</dbReference>
<dbReference type="EMBL" id="UHIO01000001">
    <property type="protein sequence ID" value="SUP44311.1"/>
    <property type="molecule type" value="Genomic_DNA"/>
</dbReference>
<gene>
    <name evidence="4" type="primary">pduU</name>
    <name evidence="4" type="ORF">NCTC12020_01602</name>
</gene>
<dbReference type="Pfam" id="PF00936">
    <property type="entry name" value="BMC"/>
    <property type="match status" value="1"/>
</dbReference>
<feature type="domain" description="BMC circularly permuted" evidence="3">
    <location>
        <begin position="12"/>
        <end position="112"/>
    </location>
</feature>
<dbReference type="InterPro" id="IPR037233">
    <property type="entry name" value="CcmK-like_sf"/>
</dbReference>
<evidence type="ECO:0000313" key="4">
    <source>
        <dbReference type="EMBL" id="SUP44311.1"/>
    </source>
</evidence>
<dbReference type="PIRSF" id="PIRSF012296">
    <property type="entry name" value="EutS_PduU"/>
    <property type="match status" value="1"/>
</dbReference>
<dbReference type="PANTHER" id="PTHR40449">
    <property type="entry name" value="ETHANOLAMINE UTILIZATION PROTEIN EUTS"/>
    <property type="match status" value="1"/>
</dbReference>
<comment type="subcellular location">
    <subcellularLocation>
        <location evidence="1">Bacterial microcompartment</location>
    </subcellularLocation>
</comment>
<dbReference type="PANTHER" id="PTHR40449:SF2">
    <property type="entry name" value="BACTERIAL MICROCOMPARTMENT SHELL PROTEIN EUTS"/>
    <property type="match status" value="1"/>
</dbReference>
<dbReference type="NCBIfam" id="NF012012">
    <property type="entry name" value="PRK15468.1"/>
    <property type="match status" value="1"/>
</dbReference>
<dbReference type="PROSITE" id="PS51931">
    <property type="entry name" value="BMC_CP"/>
    <property type="match status" value="1"/>
</dbReference>
<dbReference type="InterPro" id="IPR009307">
    <property type="entry name" value="EutS/PduU/CutR"/>
</dbReference>
<name>A0A380NLW7_9FIRM</name>